<accession>A0ABQ9JJ95</accession>
<keyword evidence="3" id="KW-1185">Reference proteome</keyword>
<comment type="caution">
    <text evidence="2">The sequence shown here is derived from an EMBL/GenBank/DDBJ whole genome shotgun (WGS) entry which is preliminary data.</text>
</comment>
<evidence type="ECO:0000313" key="2">
    <source>
        <dbReference type="EMBL" id="KAJ8977482.1"/>
    </source>
</evidence>
<gene>
    <name evidence="2" type="ORF">NQ317_001765</name>
</gene>
<dbReference type="InterPro" id="IPR041412">
    <property type="entry name" value="Xrn1_helical"/>
</dbReference>
<dbReference type="Pfam" id="PF17846">
    <property type="entry name" value="XRN_M"/>
    <property type="match status" value="1"/>
</dbReference>
<protein>
    <recommendedName>
        <fullName evidence="1">Xrn1 helical domain-containing protein</fullName>
    </recommendedName>
</protein>
<organism evidence="2 3">
    <name type="scientific">Molorchus minor</name>
    <dbReference type="NCBI Taxonomy" id="1323400"/>
    <lineage>
        <taxon>Eukaryota</taxon>
        <taxon>Metazoa</taxon>
        <taxon>Ecdysozoa</taxon>
        <taxon>Arthropoda</taxon>
        <taxon>Hexapoda</taxon>
        <taxon>Insecta</taxon>
        <taxon>Pterygota</taxon>
        <taxon>Neoptera</taxon>
        <taxon>Endopterygota</taxon>
        <taxon>Coleoptera</taxon>
        <taxon>Polyphaga</taxon>
        <taxon>Cucujiformia</taxon>
        <taxon>Chrysomeloidea</taxon>
        <taxon>Cerambycidae</taxon>
        <taxon>Lamiinae</taxon>
        <taxon>Monochamini</taxon>
        <taxon>Molorchus</taxon>
    </lineage>
</organism>
<proteinExistence type="predicted"/>
<dbReference type="EMBL" id="JAPWTJ010000540">
    <property type="protein sequence ID" value="KAJ8977482.1"/>
    <property type="molecule type" value="Genomic_DNA"/>
</dbReference>
<sequence length="99" mass="11192">MMSRMMNRPMMRFGCGRTVLKIVIMNLNSMLDHDILEFRIKDIKVHGGSPLCQRTLLGAKVLLPRVCLLEVFRPLEQLMGVFPAASSKHVPEPWASADV</sequence>
<evidence type="ECO:0000313" key="3">
    <source>
        <dbReference type="Proteomes" id="UP001162164"/>
    </source>
</evidence>
<reference evidence="2" key="1">
    <citation type="journal article" date="2023" name="Insect Mol. Biol.">
        <title>Genome sequencing provides insights into the evolution of gene families encoding plant cell wall-degrading enzymes in longhorned beetles.</title>
        <authorList>
            <person name="Shin N.R."/>
            <person name="Okamura Y."/>
            <person name="Kirsch R."/>
            <person name="Pauchet Y."/>
        </authorList>
    </citation>
    <scope>NUCLEOTIDE SEQUENCE</scope>
    <source>
        <strain evidence="2">MMC_N1</strain>
    </source>
</reference>
<feature type="domain" description="Xrn1 helical" evidence="1">
    <location>
        <begin position="71"/>
        <end position="95"/>
    </location>
</feature>
<dbReference type="Proteomes" id="UP001162164">
    <property type="component" value="Unassembled WGS sequence"/>
</dbReference>
<evidence type="ECO:0000259" key="1">
    <source>
        <dbReference type="Pfam" id="PF17846"/>
    </source>
</evidence>
<name>A0ABQ9JJ95_9CUCU</name>